<comment type="function">
    <text evidence="17">Core subunit of the mitochondrial membrane respiratory chain NADH dehydrogenase (Complex I) which catalyzes electron transfer from NADH through the respiratory chain, using ubiquinone as an electron acceptor. Essential for the catalytic activity and assembly of complex I.</text>
</comment>
<dbReference type="GO" id="GO:0015990">
    <property type="term" value="P:electron transport coupled proton transport"/>
    <property type="evidence" value="ECO:0007669"/>
    <property type="project" value="TreeGrafter"/>
</dbReference>
<feature type="transmembrane region" description="Helical" evidence="17">
    <location>
        <begin position="50"/>
        <end position="76"/>
    </location>
</feature>
<gene>
    <name evidence="21" type="primary">nad5</name>
</gene>
<dbReference type="InterPro" id="IPR001750">
    <property type="entry name" value="ND/Mrp_TM"/>
</dbReference>
<keyword evidence="15 17" id="KW-0472">Membrane</keyword>
<feature type="transmembrane region" description="Helical" evidence="17">
    <location>
        <begin position="273"/>
        <end position="292"/>
    </location>
</feature>
<dbReference type="GO" id="GO:0042773">
    <property type="term" value="P:ATP synthesis coupled electron transport"/>
    <property type="evidence" value="ECO:0007669"/>
    <property type="project" value="InterPro"/>
</dbReference>
<feature type="transmembrane region" description="Helical" evidence="17">
    <location>
        <begin position="298"/>
        <end position="322"/>
    </location>
</feature>
<keyword evidence="6" id="KW-0679">Respiratory chain</keyword>
<evidence type="ECO:0000256" key="4">
    <source>
        <dbReference type="ARBA" id="ARBA00021096"/>
    </source>
</evidence>
<comment type="catalytic activity">
    <reaction evidence="16 17">
        <text>a ubiquinone + NADH + 5 H(+)(in) = a ubiquinol + NAD(+) + 4 H(+)(out)</text>
        <dbReference type="Rhea" id="RHEA:29091"/>
        <dbReference type="Rhea" id="RHEA-COMP:9565"/>
        <dbReference type="Rhea" id="RHEA-COMP:9566"/>
        <dbReference type="ChEBI" id="CHEBI:15378"/>
        <dbReference type="ChEBI" id="CHEBI:16389"/>
        <dbReference type="ChEBI" id="CHEBI:17976"/>
        <dbReference type="ChEBI" id="CHEBI:57540"/>
        <dbReference type="ChEBI" id="CHEBI:57945"/>
        <dbReference type="EC" id="7.1.1.2"/>
    </reaction>
</comment>
<keyword evidence="10" id="KW-0249">Electron transport</keyword>
<dbReference type="Pfam" id="PF00361">
    <property type="entry name" value="Proton_antipo_M"/>
    <property type="match status" value="1"/>
</dbReference>
<accession>A0A191ZRJ8</accession>
<feature type="transmembrane region" description="Helical" evidence="17">
    <location>
        <begin position="559"/>
        <end position="578"/>
    </location>
</feature>
<evidence type="ECO:0000256" key="11">
    <source>
        <dbReference type="ARBA" id="ARBA00022989"/>
    </source>
</evidence>
<proteinExistence type="inferred from homology"/>
<feature type="transmembrane region" description="Helical" evidence="17">
    <location>
        <begin position="7"/>
        <end position="30"/>
    </location>
</feature>
<name>A0A191ZRJ8_9DYTI</name>
<dbReference type="EC" id="7.1.1.2" evidence="3 17"/>
<keyword evidence="8" id="KW-0999">Mitochondrion inner membrane</keyword>
<evidence type="ECO:0000256" key="7">
    <source>
        <dbReference type="ARBA" id="ARBA00022692"/>
    </source>
</evidence>
<feature type="transmembrane region" description="Helical" evidence="17">
    <location>
        <begin position="334"/>
        <end position="358"/>
    </location>
</feature>
<feature type="transmembrane region" description="Helical" evidence="17">
    <location>
        <begin position="183"/>
        <end position="207"/>
    </location>
</feature>
<comment type="function">
    <text evidence="1">Core subunit of the mitochondrial membrane respiratory chain NADH dehydrogenase (Complex I) that is believed to belong to the minimal assembly required for catalysis. Complex I functions in the transfer of electrons from NADH to the respiratory chain. The immediate electron acceptor for the enzyme is believed to be ubiquinone.</text>
</comment>
<feature type="transmembrane region" description="Helical" evidence="17">
    <location>
        <begin position="88"/>
        <end position="107"/>
    </location>
</feature>
<dbReference type="EMBL" id="KT876899">
    <property type="protein sequence ID" value="ANJ70494.1"/>
    <property type="molecule type" value="Genomic_DNA"/>
</dbReference>
<keyword evidence="5 17" id="KW-0813">Transport</keyword>
<evidence type="ECO:0000256" key="16">
    <source>
        <dbReference type="ARBA" id="ARBA00049551"/>
    </source>
</evidence>
<evidence type="ECO:0000256" key="14">
    <source>
        <dbReference type="ARBA" id="ARBA00023128"/>
    </source>
</evidence>
<feature type="transmembrane region" description="Helical" evidence="17">
    <location>
        <begin position="153"/>
        <end position="171"/>
    </location>
</feature>
<comment type="subcellular location">
    <subcellularLocation>
        <location evidence="2">Mitochondrion inner membrane</location>
        <topology evidence="2">Multi-pass membrane protein</topology>
    </subcellularLocation>
</comment>
<evidence type="ECO:0000256" key="9">
    <source>
        <dbReference type="ARBA" id="ARBA00022967"/>
    </source>
</evidence>
<evidence type="ECO:0000256" key="17">
    <source>
        <dbReference type="RuleBase" id="RU003404"/>
    </source>
</evidence>
<feature type="transmembrane region" description="Helical" evidence="17">
    <location>
        <begin position="378"/>
        <end position="400"/>
    </location>
</feature>
<evidence type="ECO:0000256" key="12">
    <source>
        <dbReference type="ARBA" id="ARBA00023027"/>
    </source>
</evidence>
<dbReference type="PRINTS" id="PR01434">
    <property type="entry name" value="NADHDHGNASE5"/>
</dbReference>
<dbReference type="InterPro" id="IPR010934">
    <property type="entry name" value="NADH_DH_su5_C"/>
</dbReference>
<sequence>MIMKISICFISFFFLFIFSFLSIIFGLKFLLMDYSVIIEWELLTINSNMIIMSVLLDWMSLLFMGLVLFISSMVIFYSKSYMMGDLNINRFIMLVLMFVFSMMLLIISPNLISILLGWDGLGLVSYCLVIYYQNVKSYNAGMITALINRIGDVMLLISIAWMLNFGSWNYYYYLDLMKEDFYMQFIGCLVMLAAMTKSAQIPFSSWLPAAMAAPTPVSALVHSSTLVTAGVYLLIRFNLILNDNLLFYLLFIGVMTMFMAGLGANFEFDLKKIIALSTLSQLGLMMSILAMGSYKLAFFHLLTHAMFKALLFMCAGCIIHNLSDTQDIRFMGNLMIHMPLTCISMNISNLALCGMPFLAGFYSKDLILEFVSMMNLNMVMYLLFFLSTGLTVCYSFRLCYYSITGDFNFFSFHSLNDSGWVMLKMMIIMLLFVLSSGSMLMWLIFPTPMMICLPMWMKLMALFVSLLGGWIGYEISMFSINWVSKSLDFYSISYYFGSMWFLPSISTFFVNYHPLVLSYKVFKGFDQGWNEYFGGQGMYMNLKKSSLYFQFFQDNSMKIYFILMVFWLLILILFLIYLDSLIGEHNIEDIGVINMIFKYIYKNMKFYFYIENVMFSLNYMNSNMNGI</sequence>
<dbReference type="AlphaFoldDB" id="A0A191ZRJ8"/>
<keyword evidence="14 17" id="KW-0496">Mitochondrion</keyword>
<keyword evidence="7 17" id="KW-0812">Transmembrane</keyword>
<feature type="transmembrane region" description="Helical" evidence="17">
    <location>
        <begin position="421"/>
        <end position="444"/>
    </location>
</feature>
<feature type="domain" description="NADH:quinone oxidoreductase/Mrp antiporter transmembrane" evidence="18">
    <location>
        <begin position="108"/>
        <end position="389"/>
    </location>
</feature>
<evidence type="ECO:0000256" key="1">
    <source>
        <dbReference type="ARBA" id="ARBA00003257"/>
    </source>
</evidence>
<evidence type="ECO:0000256" key="15">
    <source>
        <dbReference type="ARBA" id="ARBA00023136"/>
    </source>
</evidence>
<evidence type="ECO:0000313" key="21">
    <source>
        <dbReference type="EMBL" id="ANJ70494.1"/>
    </source>
</evidence>
<keyword evidence="9" id="KW-1278">Translocase</keyword>
<dbReference type="GO" id="GO:0008137">
    <property type="term" value="F:NADH dehydrogenase (ubiquinone) activity"/>
    <property type="evidence" value="ECO:0007669"/>
    <property type="project" value="UniProtKB-EC"/>
</dbReference>
<feature type="transmembrane region" description="Helical" evidence="17">
    <location>
        <begin position="219"/>
        <end position="239"/>
    </location>
</feature>
<dbReference type="InterPro" id="IPR003945">
    <property type="entry name" value="NU5C-like"/>
</dbReference>
<dbReference type="PANTHER" id="PTHR42829">
    <property type="entry name" value="NADH-UBIQUINONE OXIDOREDUCTASE CHAIN 5"/>
    <property type="match status" value="1"/>
</dbReference>
<dbReference type="GO" id="GO:0003954">
    <property type="term" value="F:NADH dehydrogenase activity"/>
    <property type="evidence" value="ECO:0007669"/>
    <property type="project" value="TreeGrafter"/>
</dbReference>
<evidence type="ECO:0000259" key="19">
    <source>
        <dbReference type="Pfam" id="PF00662"/>
    </source>
</evidence>
<dbReference type="PANTHER" id="PTHR42829:SF2">
    <property type="entry name" value="NADH-UBIQUINONE OXIDOREDUCTASE CHAIN 5"/>
    <property type="match status" value="1"/>
</dbReference>
<feature type="transmembrane region" description="Helical" evidence="17">
    <location>
        <begin position="113"/>
        <end position="132"/>
    </location>
</feature>
<keyword evidence="11 17" id="KW-1133">Transmembrane helix</keyword>
<evidence type="ECO:0000256" key="8">
    <source>
        <dbReference type="ARBA" id="ARBA00022792"/>
    </source>
</evidence>
<protein>
    <recommendedName>
        <fullName evidence="4 17">NADH-ubiquinone oxidoreductase chain 5</fullName>
        <ecNumber evidence="3 17">7.1.1.2</ecNumber>
    </recommendedName>
</protein>
<evidence type="ECO:0000259" key="20">
    <source>
        <dbReference type="Pfam" id="PF06455"/>
    </source>
</evidence>
<organism evidence="21">
    <name type="scientific">Hygrotus inaequalis</name>
    <dbReference type="NCBI Taxonomy" id="107886"/>
    <lineage>
        <taxon>Eukaryota</taxon>
        <taxon>Metazoa</taxon>
        <taxon>Ecdysozoa</taxon>
        <taxon>Arthropoda</taxon>
        <taxon>Hexapoda</taxon>
        <taxon>Insecta</taxon>
        <taxon>Pterygota</taxon>
        <taxon>Neoptera</taxon>
        <taxon>Endopterygota</taxon>
        <taxon>Coleoptera</taxon>
        <taxon>Adephaga</taxon>
        <taxon>Dytiscoidea</taxon>
        <taxon>Dytiscidae</taxon>
        <taxon>Hydroporinae</taxon>
        <taxon>Hygrotini</taxon>
        <taxon>Hygrotus</taxon>
        <taxon>Hygrotus</taxon>
    </lineage>
</organism>
<reference evidence="21" key="1">
    <citation type="journal article" date="2016" name="Mol. Ecol. Resour.">
        <title>Lessons from genome skimming of arthropod-preserving ethanol.</title>
        <authorList>
            <person name="Linard B."/>
            <person name="Arribas P."/>
            <person name="Andujar C."/>
            <person name="Crampton-Platt A."/>
            <person name="Vogler A.P."/>
        </authorList>
    </citation>
    <scope>NUCLEOTIDE SEQUENCE</scope>
</reference>
<feature type="transmembrane region" description="Helical" evidence="17">
    <location>
        <begin position="492"/>
        <end position="512"/>
    </location>
</feature>
<keyword evidence="13 17" id="KW-0830">Ubiquinone</keyword>
<keyword evidence="12 17" id="KW-0520">NAD</keyword>
<evidence type="ECO:0000256" key="3">
    <source>
        <dbReference type="ARBA" id="ARBA00012944"/>
    </source>
</evidence>
<evidence type="ECO:0000259" key="18">
    <source>
        <dbReference type="Pfam" id="PF00361"/>
    </source>
</evidence>
<feature type="transmembrane region" description="Helical" evidence="17">
    <location>
        <begin position="245"/>
        <end position="266"/>
    </location>
</feature>
<evidence type="ECO:0000256" key="5">
    <source>
        <dbReference type="ARBA" id="ARBA00022448"/>
    </source>
</evidence>
<evidence type="ECO:0000256" key="10">
    <source>
        <dbReference type="ARBA" id="ARBA00022982"/>
    </source>
</evidence>
<evidence type="ECO:0000256" key="2">
    <source>
        <dbReference type="ARBA" id="ARBA00004448"/>
    </source>
</evidence>
<geneLocation type="mitochondrion" evidence="21"/>
<feature type="domain" description="NADH-Ubiquinone oxidoreductase (complex I) chain 5 N-terminal" evidence="19">
    <location>
        <begin position="45"/>
        <end position="91"/>
    </location>
</feature>
<comment type="similarity">
    <text evidence="17">Belongs to the complex I subunit 5 family.</text>
</comment>
<dbReference type="InterPro" id="IPR001516">
    <property type="entry name" value="Proton_antipo_N"/>
</dbReference>
<evidence type="ECO:0000256" key="13">
    <source>
        <dbReference type="ARBA" id="ARBA00023075"/>
    </source>
</evidence>
<feature type="domain" description="NADH dehydrogenase subunit 5 C-terminal" evidence="20">
    <location>
        <begin position="394"/>
        <end position="574"/>
    </location>
</feature>
<feature type="transmembrane region" description="Helical" evidence="17">
    <location>
        <begin position="456"/>
        <end position="480"/>
    </location>
</feature>
<evidence type="ECO:0000256" key="6">
    <source>
        <dbReference type="ARBA" id="ARBA00022660"/>
    </source>
</evidence>
<dbReference type="GO" id="GO:0005743">
    <property type="term" value="C:mitochondrial inner membrane"/>
    <property type="evidence" value="ECO:0007669"/>
    <property type="project" value="UniProtKB-SubCell"/>
</dbReference>
<dbReference type="Pfam" id="PF00662">
    <property type="entry name" value="Proton_antipo_N"/>
    <property type="match status" value="1"/>
</dbReference>
<dbReference type="Pfam" id="PF06455">
    <property type="entry name" value="NADH5_C"/>
    <property type="match status" value="1"/>
</dbReference>